<dbReference type="Pfam" id="PF12770">
    <property type="entry name" value="CHAT"/>
    <property type="match status" value="1"/>
</dbReference>
<feature type="domain" description="CHAT" evidence="2">
    <location>
        <begin position="880"/>
        <end position="1213"/>
    </location>
</feature>
<dbReference type="SUPFAM" id="SSF48452">
    <property type="entry name" value="TPR-like"/>
    <property type="match status" value="3"/>
</dbReference>
<feature type="coiled-coil region" evidence="1">
    <location>
        <begin position="708"/>
        <end position="735"/>
    </location>
</feature>
<evidence type="ECO:0000256" key="1">
    <source>
        <dbReference type="SAM" id="Coils"/>
    </source>
</evidence>
<dbReference type="InterPro" id="IPR019734">
    <property type="entry name" value="TPR_rpt"/>
</dbReference>
<comment type="caution">
    <text evidence="3">The sequence shown here is derived from an EMBL/GenBank/DDBJ whole genome shotgun (WGS) entry which is preliminary data.</text>
</comment>
<dbReference type="Proteomes" id="UP001576784">
    <property type="component" value="Unassembled WGS sequence"/>
</dbReference>
<keyword evidence="1" id="KW-0175">Coiled coil</keyword>
<proteinExistence type="predicted"/>
<dbReference type="Pfam" id="PF08238">
    <property type="entry name" value="Sel1"/>
    <property type="match status" value="3"/>
</dbReference>
<name>A0ABV4XIS1_9CYAN</name>
<evidence type="ECO:0000313" key="3">
    <source>
        <dbReference type="EMBL" id="MFB2891610.1"/>
    </source>
</evidence>
<dbReference type="Gene3D" id="1.25.40.10">
    <property type="entry name" value="Tetratricopeptide repeat domain"/>
    <property type="match status" value="3"/>
</dbReference>
<keyword evidence="4" id="KW-1185">Reference proteome</keyword>
<evidence type="ECO:0000259" key="2">
    <source>
        <dbReference type="Pfam" id="PF12770"/>
    </source>
</evidence>
<dbReference type="PANTHER" id="PTHR10098">
    <property type="entry name" value="RAPSYN-RELATED"/>
    <property type="match status" value="1"/>
</dbReference>
<evidence type="ECO:0000313" key="4">
    <source>
        <dbReference type="Proteomes" id="UP001576784"/>
    </source>
</evidence>
<dbReference type="RefSeq" id="WP_413261288.1">
    <property type="nucleotide sequence ID" value="NZ_JBHFNR010000015.1"/>
</dbReference>
<dbReference type="InterPro" id="IPR011990">
    <property type="entry name" value="TPR-like_helical_dom_sf"/>
</dbReference>
<dbReference type="InterPro" id="IPR024983">
    <property type="entry name" value="CHAT_dom"/>
</dbReference>
<protein>
    <submittedName>
        <fullName evidence="3">CHAT domain-containing protein</fullName>
    </submittedName>
</protein>
<reference evidence="3 4" key="1">
    <citation type="submission" date="2024-09" db="EMBL/GenBank/DDBJ databases">
        <title>Floridaenema gen nov. (Aerosakkonemataceae, Aerosakkonematales ord. nov., Cyanobacteria) from benthic tropical and subtropical fresh waters, with the description of four new species.</title>
        <authorList>
            <person name="Moretto J.A."/>
            <person name="Berthold D.E."/>
            <person name="Lefler F.W."/>
            <person name="Huang I.-S."/>
            <person name="Laughinghouse H. IV."/>
        </authorList>
    </citation>
    <scope>NUCLEOTIDE SEQUENCE [LARGE SCALE GENOMIC DNA]</scope>
    <source>
        <strain evidence="3 4">BLCC-F50</strain>
    </source>
</reference>
<gene>
    <name evidence="3" type="ORF">ACE1CI_01570</name>
</gene>
<dbReference type="InterPro" id="IPR006597">
    <property type="entry name" value="Sel1-like"/>
</dbReference>
<dbReference type="PANTHER" id="PTHR10098:SF108">
    <property type="entry name" value="TETRATRICOPEPTIDE REPEAT PROTEIN 28"/>
    <property type="match status" value="1"/>
</dbReference>
<dbReference type="SMART" id="SM00028">
    <property type="entry name" value="TPR"/>
    <property type="match status" value="5"/>
</dbReference>
<sequence length="1213" mass="139264">MLSERQNAYLKLIRALLECPSGMEPEILNANRDLIDAGLVQIMVGAADMLEDRQEKDRANFLRNMAAQLAASIRNNSSIETLQEDLLLQVLQIISKDGDRQEVYQLLSTNLDKLDDNFALVLRRWVEVKLSVPAKMSDAAWGEAQLNLVFIRLVILGFCSLIQNFPQGDNASKQEIVIAGYESILQAISKNSQAFWKRAIQEDIRLGKIPENITEEFIKDDGIPFFPLTSYEDWAEIQDKLGDTYYVRLRGEKADNLKKVISCYQEALKVYTLEDFPVEWATTNLNLGVAYCNYHQGNRAANVKEAIACFENALQVFTRENYPKEWATAQNNLAALRPAFSDGLVKTSEQEIEEQQKILQTLSPETFPEEWANSQYALGNIYLFRVIGDRADNLEKAIEFYQKALQVFSREAFPREWAAVQYGLGMVCRNRIVGKPEDNIEQAIRYFQEALQVDNYEKFPEQWARTQHNLAKAYRERRRGNPLENIEKAIQCFKNALLVRTPKDFPQQWAVSQHQLGILYFQRYVYENKIEDLTTAISCYENALKVLNRQDFPDDWARTQGGLSKAYTALYLKRGRTENWEKAVASAQNHLQVFTRESSPRDHVEGLSVLNEAYLAARRFRNAYDTLERAIDTVELLRGEIISGDAVKQKLAEQWNLFYQSMVVVCLQLAKKEPHYQAKAIEYVERSKARNLVELLATRDLYPKGNIGENVLKELNRLRREIASEERRVDRENIRAEGDDIPLSALSISNRTRLNQLRQELDTLIAREIQPVDPNFTLTQKVKSIPFSQIQGLLPDNKTAIIEWYITGETFITFIITRQNPGLTVWQPPPEERQTLINWSEQYLQDYRQKQCDWQEVLPVSLNRFAEVLHLDEILLNCVPSECERLILIPHRHLHLFPLHALPVGESVVRAYRSRLENNGQTIRTKTPCLLDIFPRGVSYAPSCQLLQLTQNQKRPDFSHFFAVQNPTEDLTYTDIEVATIQQRFQPNDTVLVKSEATKENLIGNRRLRTAHCTHFSCHGVFNFESPLKSALILAGAKVSHPVLTANVNRYIRSRDGETIDQEKCLTLGEIFSLDLRQCRLVALSACETGLADFTNQSDEYISLPSGFLYAGSLSVVSSQWKVNDSSTAFLMIKFYQNMREGLSVAVALNSAQLWLRDVTKAELEKWMQHNQLMLQLSPRQKAQLDRLLYNASGTDKPFSNPYYWSCFCAVGQ</sequence>
<accession>A0ABV4XIS1</accession>
<organism evidence="3 4">
    <name type="scientific">Floridaenema flaviceps BLCC-F50</name>
    <dbReference type="NCBI Taxonomy" id="3153642"/>
    <lineage>
        <taxon>Bacteria</taxon>
        <taxon>Bacillati</taxon>
        <taxon>Cyanobacteriota</taxon>
        <taxon>Cyanophyceae</taxon>
        <taxon>Oscillatoriophycideae</taxon>
        <taxon>Aerosakkonematales</taxon>
        <taxon>Aerosakkonemataceae</taxon>
        <taxon>Floridanema</taxon>
        <taxon>Floridanema flaviceps</taxon>
    </lineage>
</organism>
<dbReference type="EMBL" id="JBHFNR010000015">
    <property type="protein sequence ID" value="MFB2891610.1"/>
    <property type="molecule type" value="Genomic_DNA"/>
</dbReference>